<keyword evidence="5" id="KW-0472">Membrane</keyword>
<gene>
    <name evidence="8" type="ORF">NMOB1V02_LOCUS6839</name>
</gene>
<evidence type="ECO:0000256" key="4">
    <source>
        <dbReference type="ARBA" id="ARBA00022989"/>
    </source>
</evidence>
<evidence type="ECO:0000259" key="7">
    <source>
        <dbReference type="PROSITE" id="PS50848"/>
    </source>
</evidence>
<keyword evidence="4" id="KW-1133">Transmembrane helix</keyword>
<dbReference type="InterPro" id="IPR023393">
    <property type="entry name" value="START-like_dom_sf"/>
</dbReference>
<proteinExistence type="inferred from homology"/>
<evidence type="ECO:0000313" key="8">
    <source>
        <dbReference type="EMBL" id="CAD7279157.1"/>
    </source>
</evidence>
<comment type="subcellular location">
    <subcellularLocation>
        <location evidence="1">Membrane</location>
        <topology evidence="1">Multi-pass membrane protein</topology>
    </subcellularLocation>
</comment>
<dbReference type="PANTHER" id="PTHR11266">
    <property type="entry name" value="PEROXISOMAL MEMBRANE PROTEIN 2, PXMP2 MPV17"/>
    <property type="match status" value="1"/>
</dbReference>
<name>A0A7R9BS56_9CRUS</name>
<evidence type="ECO:0000313" key="9">
    <source>
        <dbReference type="Proteomes" id="UP000678499"/>
    </source>
</evidence>
<dbReference type="GO" id="GO:0061668">
    <property type="term" value="P:mitochondrial ribosome assembly"/>
    <property type="evidence" value="ECO:0007669"/>
    <property type="project" value="TreeGrafter"/>
</dbReference>
<dbReference type="Pfam" id="PF01852">
    <property type="entry name" value="START"/>
    <property type="match status" value="1"/>
</dbReference>
<dbReference type="GO" id="GO:0005739">
    <property type="term" value="C:mitochondrion"/>
    <property type="evidence" value="ECO:0007669"/>
    <property type="project" value="TreeGrafter"/>
</dbReference>
<sequence length="333" mass="37937">LLVGLVQGNLYHHWYHWLDKWYPGKDPRTVLKKILADEAIASPTFGVSFFLASGTLEMKPLLVSLREFAYKYPRVYLMDLCIWPPTMYLNFLFVPGQYRVLVVNCANILWTAFLSFVKHAQHEVGPTGLVFEELVPFGRERLFGEVDRLLAEGETWPVVSRSHGVVVRSRFSQEYRRSLYFAKAVMPAKPKQMLDVFWKDGLDIPKWNPTALAVEVVKVDFLDLDDQTRITWQSTKAQVAGLIGSRDFVNLNFWRSSGEGTIDIVYSNATWPGMNGASGMRFSPLPGGKECTMTWVFNANMDFSAFIPNGILTRVIPSSLIDYLGHLRKNVSR</sequence>
<evidence type="ECO:0000256" key="3">
    <source>
        <dbReference type="ARBA" id="ARBA00022692"/>
    </source>
</evidence>
<keyword evidence="9" id="KW-1185">Reference proteome</keyword>
<dbReference type="PANTHER" id="PTHR11266:SF81">
    <property type="entry name" value="GH12661P-RELATED"/>
    <property type="match status" value="1"/>
</dbReference>
<protein>
    <recommendedName>
        <fullName evidence="7">START domain-containing protein</fullName>
    </recommendedName>
</protein>
<dbReference type="EMBL" id="CAJPEX010001521">
    <property type="protein sequence ID" value="CAG0919309.1"/>
    <property type="molecule type" value="Genomic_DNA"/>
</dbReference>
<feature type="domain" description="START" evidence="7">
    <location>
        <begin position="151"/>
        <end position="333"/>
    </location>
</feature>
<keyword evidence="3" id="KW-0812">Transmembrane</keyword>
<dbReference type="InterPro" id="IPR002913">
    <property type="entry name" value="START_lipid-bd_dom"/>
</dbReference>
<evidence type="ECO:0000256" key="5">
    <source>
        <dbReference type="ARBA" id="ARBA00023136"/>
    </source>
</evidence>
<dbReference type="SUPFAM" id="SSF55961">
    <property type="entry name" value="Bet v1-like"/>
    <property type="match status" value="1"/>
</dbReference>
<dbReference type="GO" id="GO:0016020">
    <property type="term" value="C:membrane"/>
    <property type="evidence" value="ECO:0007669"/>
    <property type="project" value="UniProtKB-SubCell"/>
</dbReference>
<organism evidence="8">
    <name type="scientific">Notodromas monacha</name>
    <dbReference type="NCBI Taxonomy" id="399045"/>
    <lineage>
        <taxon>Eukaryota</taxon>
        <taxon>Metazoa</taxon>
        <taxon>Ecdysozoa</taxon>
        <taxon>Arthropoda</taxon>
        <taxon>Crustacea</taxon>
        <taxon>Oligostraca</taxon>
        <taxon>Ostracoda</taxon>
        <taxon>Podocopa</taxon>
        <taxon>Podocopida</taxon>
        <taxon>Cypridocopina</taxon>
        <taxon>Cypridoidea</taxon>
        <taxon>Cyprididae</taxon>
        <taxon>Notodromas</taxon>
    </lineage>
</organism>
<dbReference type="OrthoDB" id="10267969at2759"/>
<evidence type="ECO:0000256" key="1">
    <source>
        <dbReference type="ARBA" id="ARBA00004141"/>
    </source>
</evidence>
<accession>A0A7R9BS56</accession>
<dbReference type="PROSITE" id="PS50848">
    <property type="entry name" value="START"/>
    <property type="match status" value="1"/>
</dbReference>
<dbReference type="AlphaFoldDB" id="A0A7R9BS56"/>
<evidence type="ECO:0000256" key="2">
    <source>
        <dbReference type="ARBA" id="ARBA00006824"/>
    </source>
</evidence>
<reference evidence="8" key="1">
    <citation type="submission" date="2020-11" db="EMBL/GenBank/DDBJ databases">
        <authorList>
            <person name="Tran Van P."/>
        </authorList>
    </citation>
    <scope>NUCLEOTIDE SEQUENCE</scope>
</reference>
<dbReference type="InterPro" id="IPR007248">
    <property type="entry name" value="Mpv17_PMP22"/>
</dbReference>
<evidence type="ECO:0000256" key="6">
    <source>
        <dbReference type="RuleBase" id="RU363053"/>
    </source>
</evidence>
<dbReference type="Proteomes" id="UP000678499">
    <property type="component" value="Unassembled WGS sequence"/>
</dbReference>
<dbReference type="Gene3D" id="3.30.530.20">
    <property type="match status" value="1"/>
</dbReference>
<dbReference type="GO" id="GO:0008289">
    <property type="term" value="F:lipid binding"/>
    <property type="evidence" value="ECO:0007669"/>
    <property type="project" value="InterPro"/>
</dbReference>
<feature type="non-terminal residue" evidence="8">
    <location>
        <position position="1"/>
    </location>
</feature>
<dbReference type="Pfam" id="PF04117">
    <property type="entry name" value="Mpv17_PMP22"/>
    <property type="match status" value="1"/>
</dbReference>
<comment type="similarity">
    <text evidence="2 6">Belongs to the peroxisomal membrane protein PXMP2/4 family.</text>
</comment>
<dbReference type="EMBL" id="OA883558">
    <property type="protein sequence ID" value="CAD7279157.1"/>
    <property type="molecule type" value="Genomic_DNA"/>
</dbReference>